<accession>B4JQZ8</accession>
<evidence type="ECO:0000313" key="7">
    <source>
        <dbReference type="EMBL" id="EDV99328.1"/>
    </source>
</evidence>
<feature type="coiled-coil region" evidence="4">
    <location>
        <begin position="424"/>
        <end position="451"/>
    </location>
</feature>
<dbReference type="Gene3D" id="3.30.70.330">
    <property type="match status" value="2"/>
</dbReference>
<dbReference type="OMA" id="GQIMDLM"/>
<dbReference type="OrthoDB" id="10067824at2759"/>
<dbReference type="PhylomeDB" id="B4JQZ8"/>
<dbReference type="PROSITE" id="PS50102">
    <property type="entry name" value="RRM"/>
    <property type="match status" value="2"/>
</dbReference>
<name>B4JQZ8_DROGR</name>
<dbReference type="SMART" id="SM00360">
    <property type="entry name" value="RRM"/>
    <property type="match status" value="2"/>
</dbReference>
<feature type="domain" description="RRM" evidence="6">
    <location>
        <begin position="197"/>
        <end position="269"/>
    </location>
</feature>
<evidence type="ECO:0000256" key="4">
    <source>
        <dbReference type="SAM" id="Coils"/>
    </source>
</evidence>
<dbReference type="FunFam" id="3.30.70.330:FF:000043">
    <property type="entry name" value="paraspeckle component 1 isoform X1"/>
    <property type="match status" value="1"/>
</dbReference>
<keyword evidence="2 3" id="KW-0694">RNA-binding</keyword>
<keyword evidence="4" id="KW-0175">Coiled coil</keyword>
<keyword evidence="1" id="KW-0677">Repeat</keyword>
<dbReference type="InParanoid" id="B4JQZ8"/>
<protein>
    <submittedName>
        <fullName evidence="7">GH13089</fullName>
    </submittedName>
</protein>
<feature type="region of interest" description="Disordered" evidence="5">
    <location>
        <begin position="54"/>
        <end position="85"/>
    </location>
</feature>
<evidence type="ECO:0000256" key="3">
    <source>
        <dbReference type="PROSITE-ProRule" id="PRU00176"/>
    </source>
</evidence>
<dbReference type="EMBL" id="CH916372">
    <property type="protein sequence ID" value="EDV99328.1"/>
    <property type="molecule type" value="Genomic_DNA"/>
</dbReference>
<organism evidence="8">
    <name type="scientific">Drosophila grimshawi</name>
    <name type="common">Hawaiian fruit fly</name>
    <name type="synonym">Idiomyia grimshawi</name>
    <dbReference type="NCBI Taxonomy" id="7222"/>
    <lineage>
        <taxon>Eukaryota</taxon>
        <taxon>Metazoa</taxon>
        <taxon>Ecdysozoa</taxon>
        <taxon>Arthropoda</taxon>
        <taxon>Hexapoda</taxon>
        <taxon>Insecta</taxon>
        <taxon>Pterygota</taxon>
        <taxon>Neoptera</taxon>
        <taxon>Endopterygota</taxon>
        <taxon>Diptera</taxon>
        <taxon>Brachycera</taxon>
        <taxon>Muscomorpha</taxon>
        <taxon>Ephydroidea</taxon>
        <taxon>Drosophilidae</taxon>
        <taxon>Drosophila</taxon>
        <taxon>Hawaiian Drosophila</taxon>
    </lineage>
</organism>
<proteinExistence type="predicted"/>
<dbReference type="InterPro" id="IPR000504">
    <property type="entry name" value="RRM_dom"/>
</dbReference>
<dbReference type="Proteomes" id="UP000001070">
    <property type="component" value="Unassembled WGS sequence"/>
</dbReference>
<dbReference type="GO" id="GO:0003723">
    <property type="term" value="F:RNA binding"/>
    <property type="evidence" value="ECO:0007669"/>
    <property type="project" value="UniProtKB-UniRule"/>
</dbReference>
<dbReference type="Gene3D" id="6.10.250.1170">
    <property type="match status" value="1"/>
</dbReference>
<dbReference type="CDD" id="cd12945">
    <property type="entry name" value="NOPS_NONA_like"/>
    <property type="match status" value="1"/>
</dbReference>
<evidence type="ECO:0000256" key="5">
    <source>
        <dbReference type="SAM" id="MobiDB-lite"/>
    </source>
</evidence>
<evidence type="ECO:0000256" key="1">
    <source>
        <dbReference type="ARBA" id="ARBA00022737"/>
    </source>
</evidence>
<dbReference type="eggNOG" id="KOG0115">
    <property type="taxonomic scope" value="Eukaryota"/>
</dbReference>
<dbReference type="AlphaFoldDB" id="B4JQZ8"/>
<sequence>METSVVLDDLQIVPSANENTNRDGMRNAEVFNNAIDGNAPKKSRKRLRGDNIYHMDKDNQLHSNGPLSMGGKNSNRAQGQAQDQGQAISFRECMASTPIGQGQEEARGKYRGSRGGGGGGGFGGGGGGGGYGGGGGGGGYGGGAGGGRFSGGSNNYNNHSHRGDEYSVIQKLRSLSGPTIQIETMEEREELRFAGRNRLYVGNLTDIHNIDGLHELFKPYGELGEVFLSPDKKYAFVKVDYYVNAEKAKRALDDTVVNGRPLRVRFANNATVLRVSNLTPFVSNELLYKSFEIFGPVERAIITVDDRGNHMGEGTIEFAKKSSATTCLRMCQERCFFLTASLRPCVVELKETENVDGFPEKSLNKNSKYNQERGLGPRFAEPNSFECEYGTKWMELYDRYRFATVTLKRELQLAGEDLESKLNIARYERETELLREELNKRERDKERFKSNWEMNQEQSMGFNQSCSDSLLYSQNGLNGHLMCQDGPMRRQQQERPLYMPAMPNSFGGNNDYGSKNLGMDNSPFVVFEDQRTETLMFFFFYRPNL</sequence>
<dbReference type="HOGENOM" id="CLU_499931_0_0_1"/>
<feature type="domain" description="RRM" evidence="6">
    <location>
        <begin position="271"/>
        <end position="352"/>
    </location>
</feature>
<dbReference type="SMR" id="B4JQZ8"/>
<evidence type="ECO:0000256" key="2">
    <source>
        <dbReference type="ARBA" id="ARBA00022884"/>
    </source>
</evidence>
<gene>
    <name evidence="7" type="primary">Dgri\GH13089</name>
    <name evidence="7" type="ORF">Dgri_GH13089</name>
</gene>
<feature type="compositionally biased region" description="Polar residues" evidence="5">
    <location>
        <begin position="61"/>
        <end position="76"/>
    </location>
</feature>
<evidence type="ECO:0000313" key="8">
    <source>
        <dbReference type="Proteomes" id="UP000001070"/>
    </source>
</evidence>
<dbReference type="STRING" id="7222.B4JQZ8"/>
<dbReference type="Pfam" id="PF00076">
    <property type="entry name" value="RRM_1"/>
    <property type="match status" value="2"/>
</dbReference>
<keyword evidence="8" id="KW-1185">Reference proteome</keyword>
<evidence type="ECO:0000259" key="6">
    <source>
        <dbReference type="PROSITE" id="PS50102"/>
    </source>
</evidence>
<dbReference type="InterPro" id="IPR035979">
    <property type="entry name" value="RBD_domain_sf"/>
</dbReference>
<reference evidence="7 8" key="1">
    <citation type="journal article" date="2007" name="Nature">
        <title>Evolution of genes and genomes on the Drosophila phylogeny.</title>
        <authorList>
            <consortium name="Drosophila 12 Genomes Consortium"/>
            <person name="Clark A.G."/>
            <person name="Eisen M.B."/>
            <person name="Smith D.R."/>
            <person name="Bergman C.M."/>
            <person name="Oliver B."/>
            <person name="Markow T.A."/>
            <person name="Kaufman T.C."/>
            <person name="Kellis M."/>
            <person name="Gelbart W."/>
            <person name="Iyer V.N."/>
            <person name="Pollard D.A."/>
            <person name="Sackton T.B."/>
            <person name="Larracuente A.M."/>
            <person name="Singh N.D."/>
            <person name="Abad J.P."/>
            <person name="Abt D.N."/>
            <person name="Adryan B."/>
            <person name="Aguade M."/>
            <person name="Akashi H."/>
            <person name="Anderson W.W."/>
            <person name="Aquadro C.F."/>
            <person name="Ardell D.H."/>
            <person name="Arguello R."/>
            <person name="Artieri C.G."/>
            <person name="Barbash D.A."/>
            <person name="Barker D."/>
            <person name="Barsanti P."/>
            <person name="Batterham P."/>
            <person name="Batzoglou S."/>
            <person name="Begun D."/>
            <person name="Bhutkar A."/>
            <person name="Blanco E."/>
            <person name="Bosak S.A."/>
            <person name="Bradley R.K."/>
            <person name="Brand A.D."/>
            <person name="Brent M.R."/>
            <person name="Brooks A.N."/>
            <person name="Brown R.H."/>
            <person name="Butlin R.K."/>
            <person name="Caggese C."/>
            <person name="Calvi B.R."/>
            <person name="Bernardo de Carvalho A."/>
            <person name="Caspi A."/>
            <person name="Castrezana S."/>
            <person name="Celniker S.E."/>
            <person name="Chang J.L."/>
            <person name="Chapple C."/>
            <person name="Chatterji S."/>
            <person name="Chinwalla A."/>
            <person name="Civetta A."/>
            <person name="Clifton S.W."/>
            <person name="Comeron J.M."/>
            <person name="Costello J.C."/>
            <person name="Coyne J.A."/>
            <person name="Daub J."/>
            <person name="David R.G."/>
            <person name="Delcher A.L."/>
            <person name="Delehaunty K."/>
            <person name="Do C.B."/>
            <person name="Ebling H."/>
            <person name="Edwards K."/>
            <person name="Eickbush T."/>
            <person name="Evans J.D."/>
            <person name="Filipski A."/>
            <person name="Findeiss S."/>
            <person name="Freyhult E."/>
            <person name="Fulton L."/>
            <person name="Fulton R."/>
            <person name="Garcia A.C."/>
            <person name="Gardiner A."/>
            <person name="Garfield D.A."/>
            <person name="Garvin B.E."/>
            <person name="Gibson G."/>
            <person name="Gilbert D."/>
            <person name="Gnerre S."/>
            <person name="Godfrey J."/>
            <person name="Good R."/>
            <person name="Gotea V."/>
            <person name="Gravely B."/>
            <person name="Greenberg A.J."/>
            <person name="Griffiths-Jones S."/>
            <person name="Gross S."/>
            <person name="Guigo R."/>
            <person name="Gustafson E.A."/>
            <person name="Haerty W."/>
            <person name="Hahn M.W."/>
            <person name="Halligan D.L."/>
            <person name="Halpern A.L."/>
            <person name="Halter G.M."/>
            <person name="Han M.V."/>
            <person name="Heger A."/>
            <person name="Hillier L."/>
            <person name="Hinrichs A.S."/>
            <person name="Holmes I."/>
            <person name="Hoskins R.A."/>
            <person name="Hubisz M.J."/>
            <person name="Hultmark D."/>
            <person name="Huntley M.A."/>
            <person name="Jaffe D.B."/>
            <person name="Jagadeeshan S."/>
            <person name="Jeck W.R."/>
            <person name="Johnson J."/>
            <person name="Jones C.D."/>
            <person name="Jordan W.C."/>
            <person name="Karpen G.H."/>
            <person name="Kataoka E."/>
            <person name="Keightley P.D."/>
            <person name="Kheradpour P."/>
            <person name="Kirkness E.F."/>
            <person name="Koerich L.B."/>
            <person name="Kristiansen K."/>
            <person name="Kudrna D."/>
            <person name="Kulathinal R.J."/>
            <person name="Kumar S."/>
            <person name="Kwok R."/>
            <person name="Lander E."/>
            <person name="Langley C.H."/>
            <person name="Lapoint R."/>
            <person name="Lazzaro B.P."/>
            <person name="Lee S.J."/>
            <person name="Levesque L."/>
            <person name="Li R."/>
            <person name="Lin C.F."/>
            <person name="Lin M.F."/>
            <person name="Lindblad-Toh K."/>
            <person name="Llopart A."/>
            <person name="Long M."/>
            <person name="Low L."/>
            <person name="Lozovsky E."/>
            <person name="Lu J."/>
            <person name="Luo M."/>
            <person name="Machado C.A."/>
            <person name="Makalowski W."/>
            <person name="Marzo M."/>
            <person name="Matsuda M."/>
            <person name="Matzkin L."/>
            <person name="McAllister B."/>
            <person name="McBride C.S."/>
            <person name="McKernan B."/>
            <person name="McKernan K."/>
            <person name="Mendez-Lago M."/>
            <person name="Minx P."/>
            <person name="Mollenhauer M.U."/>
            <person name="Montooth K."/>
            <person name="Mount S.M."/>
            <person name="Mu X."/>
            <person name="Myers E."/>
            <person name="Negre B."/>
            <person name="Newfeld S."/>
            <person name="Nielsen R."/>
            <person name="Noor M.A."/>
            <person name="O'Grady P."/>
            <person name="Pachter L."/>
            <person name="Papaceit M."/>
            <person name="Parisi M.J."/>
            <person name="Parisi M."/>
            <person name="Parts L."/>
            <person name="Pedersen J.S."/>
            <person name="Pesole G."/>
            <person name="Phillippy A.M."/>
            <person name="Ponting C.P."/>
            <person name="Pop M."/>
            <person name="Porcelli D."/>
            <person name="Powell J.R."/>
            <person name="Prohaska S."/>
            <person name="Pruitt K."/>
            <person name="Puig M."/>
            <person name="Quesneville H."/>
            <person name="Ram K.R."/>
            <person name="Rand D."/>
            <person name="Rasmussen M.D."/>
            <person name="Reed L.K."/>
            <person name="Reenan R."/>
            <person name="Reily A."/>
            <person name="Remington K.A."/>
            <person name="Rieger T.T."/>
            <person name="Ritchie M.G."/>
            <person name="Robin C."/>
            <person name="Rogers Y.H."/>
            <person name="Rohde C."/>
            <person name="Rozas J."/>
            <person name="Rubenfield M.J."/>
            <person name="Ruiz A."/>
            <person name="Russo S."/>
            <person name="Salzberg S.L."/>
            <person name="Sanchez-Gracia A."/>
            <person name="Saranga D.J."/>
            <person name="Sato H."/>
            <person name="Schaeffer S.W."/>
            <person name="Schatz M.C."/>
            <person name="Schlenke T."/>
            <person name="Schwartz R."/>
            <person name="Segarra C."/>
            <person name="Singh R.S."/>
            <person name="Sirot L."/>
            <person name="Sirota M."/>
            <person name="Sisneros N.B."/>
            <person name="Smith C.D."/>
            <person name="Smith T.F."/>
            <person name="Spieth J."/>
            <person name="Stage D.E."/>
            <person name="Stark A."/>
            <person name="Stephan W."/>
            <person name="Strausberg R.L."/>
            <person name="Strempel S."/>
            <person name="Sturgill D."/>
            <person name="Sutton G."/>
            <person name="Sutton G.G."/>
            <person name="Tao W."/>
            <person name="Teichmann S."/>
            <person name="Tobari Y.N."/>
            <person name="Tomimura Y."/>
            <person name="Tsolas J.M."/>
            <person name="Valente V.L."/>
            <person name="Venter E."/>
            <person name="Venter J.C."/>
            <person name="Vicario S."/>
            <person name="Vieira F.G."/>
            <person name="Vilella A.J."/>
            <person name="Villasante A."/>
            <person name="Walenz B."/>
            <person name="Wang J."/>
            <person name="Wasserman M."/>
            <person name="Watts T."/>
            <person name="Wilson D."/>
            <person name="Wilson R.K."/>
            <person name="Wing R.A."/>
            <person name="Wolfner M.F."/>
            <person name="Wong A."/>
            <person name="Wong G.K."/>
            <person name="Wu C.I."/>
            <person name="Wu G."/>
            <person name="Yamamoto D."/>
            <person name="Yang H.P."/>
            <person name="Yang S.P."/>
            <person name="Yorke J.A."/>
            <person name="Yoshida K."/>
            <person name="Zdobnov E."/>
            <person name="Zhang P."/>
            <person name="Zhang Y."/>
            <person name="Zimin A.V."/>
            <person name="Baldwin J."/>
            <person name="Abdouelleil A."/>
            <person name="Abdulkadir J."/>
            <person name="Abebe A."/>
            <person name="Abera B."/>
            <person name="Abreu J."/>
            <person name="Acer S.C."/>
            <person name="Aftuck L."/>
            <person name="Alexander A."/>
            <person name="An P."/>
            <person name="Anderson E."/>
            <person name="Anderson S."/>
            <person name="Arachi H."/>
            <person name="Azer M."/>
            <person name="Bachantsang P."/>
            <person name="Barry A."/>
            <person name="Bayul T."/>
            <person name="Berlin A."/>
            <person name="Bessette D."/>
            <person name="Bloom T."/>
            <person name="Blye J."/>
            <person name="Boguslavskiy L."/>
            <person name="Bonnet C."/>
            <person name="Boukhgalter B."/>
            <person name="Bourzgui I."/>
            <person name="Brown A."/>
            <person name="Cahill P."/>
            <person name="Channer S."/>
            <person name="Cheshatsang Y."/>
            <person name="Chuda L."/>
            <person name="Citroen M."/>
            <person name="Collymore A."/>
            <person name="Cooke P."/>
            <person name="Costello M."/>
            <person name="D'Aco K."/>
            <person name="Daza R."/>
            <person name="De Haan G."/>
            <person name="DeGray S."/>
            <person name="DeMaso C."/>
            <person name="Dhargay N."/>
            <person name="Dooley K."/>
            <person name="Dooley E."/>
            <person name="Doricent M."/>
            <person name="Dorje P."/>
            <person name="Dorjee K."/>
            <person name="Dupes A."/>
            <person name="Elong R."/>
            <person name="Falk J."/>
            <person name="Farina A."/>
            <person name="Faro S."/>
            <person name="Ferguson D."/>
            <person name="Fisher S."/>
            <person name="Foley C.D."/>
            <person name="Franke A."/>
            <person name="Friedrich D."/>
            <person name="Gadbois L."/>
            <person name="Gearin G."/>
            <person name="Gearin C.R."/>
            <person name="Giannoukos G."/>
            <person name="Goode T."/>
            <person name="Graham J."/>
            <person name="Grandbois E."/>
            <person name="Grewal S."/>
            <person name="Gyaltsen K."/>
            <person name="Hafez N."/>
            <person name="Hagos B."/>
            <person name="Hall J."/>
            <person name="Henson C."/>
            <person name="Hollinger A."/>
            <person name="Honan T."/>
            <person name="Huard M.D."/>
            <person name="Hughes L."/>
            <person name="Hurhula B."/>
            <person name="Husby M.E."/>
            <person name="Kamat A."/>
            <person name="Kanga B."/>
            <person name="Kashin S."/>
            <person name="Khazanovich D."/>
            <person name="Kisner P."/>
            <person name="Lance K."/>
            <person name="Lara M."/>
            <person name="Lee W."/>
            <person name="Lennon N."/>
            <person name="Letendre F."/>
            <person name="LeVine R."/>
            <person name="Lipovsky A."/>
            <person name="Liu X."/>
            <person name="Liu J."/>
            <person name="Liu S."/>
            <person name="Lokyitsang T."/>
            <person name="Lokyitsang Y."/>
            <person name="Lubonja R."/>
            <person name="Lui A."/>
            <person name="MacDonald P."/>
            <person name="Magnisalis V."/>
            <person name="Maru K."/>
            <person name="Matthews C."/>
            <person name="McCusker W."/>
            <person name="McDonough S."/>
            <person name="Mehta T."/>
            <person name="Meldrim J."/>
            <person name="Meneus L."/>
            <person name="Mihai O."/>
            <person name="Mihalev A."/>
            <person name="Mihova T."/>
            <person name="Mittelman R."/>
            <person name="Mlenga V."/>
            <person name="Montmayeur A."/>
            <person name="Mulrain L."/>
            <person name="Navidi A."/>
            <person name="Naylor J."/>
            <person name="Negash T."/>
            <person name="Nguyen T."/>
            <person name="Nguyen N."/>
            <person name="Nicol R."/>
            <person name="Norbu C."/>
            <person name="Norbu N."/>
            <person name="Novod N."/>
            <person name="O'Neill B."/>
            <person name="Osman S."/>
            <person name="Markiewicz E."/>
            <person name="Oyono O.L."/>
            <person name="Patti C."/>
            <person name="Phunkhang P."/>
            <person name="Pierre F."/>
            <person name="Priest M."/>
            <person name="Raghuraman S."/>
            <person name="Rege F."/>
            <person name="Reyes R."/>
            <person name="Rise C."/>
            <person name="Rogov P."/>
            <person name="Ross K."/>
            <person name="Ryan E."/>
            <person name="Settipalli S."/>
            <person name="Shea T."/>
            <person name="Sherpa N."/>
            <person name="Shi L."/>
            <person name="Shih D."/>
            <person name="Sparrow T."/>
            <person name="Spaulding J."/>
            <person name="Stalker J."/>
            <person name="Stange-Thomann N."/>
            <person name="Stavropoulos S."/>
            <person name="Stone C."/>
            <person name="Strader C."/>
            <person name="Tesfaye S."/>
            <person name="Thomson T."/>
            <person name="Thoulutsang Y."/>
            <person name="Thoulutsang D."/>
            <person name="Topham K."/>
            <person name="Topping I."/>
            <person name="Tsamla T."/>
            <person name="Vassiliev H."/>
            <person name="Vo A."/>
            <person name="Wangchuk T."/>
            <person name="Wangdi T."/>
            <person name="Weiand M."/>
            <person name="Wilkinson J."/>
            <person name="Wilson A."/>
            <person name="Yadav S."/>
            <person name="Young G."/>
            <person name="Yu Q."/>
            <person name="Zembek L."/>
            <person name="Zhong D."/>
            <person name="Zimmer A."/>
            <person name="Zwirko Z."/>
            <person name="Jaffe D.B."/>
            <person name="Alvarez P."/>
            <person name="Brockman W."/>
            <person name="Butler J."/>
            <person name="Chin C."/>
            <person name="Gnerre S."/>
            <person name="Grabherr M."/>
            <person name="Kleber M."/>
            <person name="Mauceli E."/>
            <person name="MacCallum I."/>
        </authorList>
    </citation>
    <scope>NUCLEOTIDE SEQUENCE [LARGE SCALE GENOMIC DNA]</scope>
    <source>
        <strain evidence="8">Tucson 15287-2541.00</strain>
    </source>
</reference>
<dbReference type="InterPro" id="IPR012975">
    <property type="entry name" value="NOPS"/>
</dbReference>
<dbReference type="Pfam" id="PF08075">
    <property type="entry name" value="NOPS"/>
    <property type="match status" value="1"/>
</dbReference>
<dbReference type="InterPro" id="IPR012677">
    <property type="entry name" value="Nucleotide-bd_a/b_plait_sf"/>
</dbReference>
<dbReference type="PANTHER" id="PTHR23189">
    <property type="entry name" value="RNA RECOGNITION MOTIF-CONTAINING"/>
    <property type="match status" value="1"/>
</dbReference>
<dbReference type="SUPFAM" id="SSF54928">
    <property type="entry name" value="RNA-binding domain, RBD"/>
    <property type="match status" value="1"/>
</dbReference>